<evidence type="ECO:0000256" key="3">
    <source>
        <dbReference type="ARBA" id="ARBA00012431"/>
    </source>
</evidence>
<feature type="signal peptide" evidence="15">
    <location>
        <begin position="1"/>
        <end position="17"/>
    </location>
</feature>
<dbReference type="GO" id="GO:0046872">
    <property type="term" value="F:metal ion binding"/>
    <property type="evidence" value="ECO:0007669"/>
    <property type="project" value="UniProtKB-KW"/>
</dbReference>
<name>A0A5C3QGA1_9AGAR</name>
<dbReference type="SUPFAM" id="SSF55486">
    <property type="entry name" value="Metalloproteases ('zincins'), catalytic domain"/>
    <property type="match status" value="1"/>
</dbReference>
<dbReference type="GO" id="GO:0006508">
    <property type="term" value="P:proteolysis"/>
    <property type="evidence" value="ECO:0007669"/>
    <property type="project" value="UniProtKB-KW"/>
</dbReference>
<keyword evidence="9 13" id="KW-0862">Zinc</keyword>
<evidence type="ECO:0000256" key="12">
    <source>
        <dbReference type="PIRSR" id="PIRSR601384-1"/>
    </source>
</evidence>
<evidence type="ECO:0000256" key="5">
    <source>
        <dbReference type="ARBA" id="ARBA00022685"/>
    </source>
</evidence>
<evidence type="ECO:0000256" key="15">
    <source>
        <dbReference type="SAM" id="SignalP"/>
    </source>
</evidence>
<feature type="binding site" evidence="13">
    <location>
        <position position="313"/>
    </location>
    <ligand>
        <name>Zn(2+)</name>
        <dbReference type="ChEBI" id="CHEBI:29105"/>
        <note>catalytic</note>
    </ligand>
</feature>
<gene>
    <name evidence="16" type="ORF">BDV98DRAFT_607658</name>
</gene>
<dbReference type="EMBL" id="ML178848">
    <property type="protein sequence ID" value="TFK97353.1"/>
    <property type="molecule type" value="Genomic_DNA"/>
</dbReference>
<dbReference type="InterPro" id="IPR001384">
    <property type="entry name" value="Peptidase_M35"/>
</dbReference>
<keyword evidence="4" id="KW-0645">Protease</keyword>
<evidence type="ECO:0000256" key="8">
    <source>
        <dbReference type="ARBA" id="ARBA00022801"/>
    </source>
</evidence>
<feature type="binding site" evidence="13">
    <location>
        <position position="309"/>
    </location>
    <ligand>
        <name>Zn(2+)</name>
        <dbReference type="ChEBI" id="CHEBI:29105"/>
        <note>catalytic</note>
    </ligand>
</feature>
<accession>A0A5C3QGA1</accession>
<dbReference type="GO" id="GO:0004222">
    <property type="term" value="F:metalloendopeptidase activity"/>
    <property type="evidence" value="ECO:0007669"/>
    <property type="project" value="InterPro"/>
</dbReference>
<keyword evidence="11" id="KW-0865">Zymogen</keyword>
<evidence type="ECO:0000256" key="7">
    <source>
        <dbReference type="ARBA" id="ARBA00022729"/>
    </source>
</evidence>
<evidence type="ECO:0000256" key="9">
    <source>
        <dbReference type="ARBA" id="ARBA00022833"/>
    </source>
</evidence>
<organism evidence="16 17">
    <name type="scientific">Pterulicium gracile</name>
    <dbReference type="NCBI Taxonomy" id="1884261"/>
    <lineage>
        <taxon>Eukaryota</taxon>
        <taxon>Fungi</taxon>
        <taxon>Dikarya</taxon>
        <taxon>Basidiomycota</taxon>
        <taxon>Agaricomycotina</taxon>
        <taxon>Agaricomycetes</taxon>
        <taxon>Agaricomycetidae</taxon>
        <taxon>Agaricales</taxon>
        <taxon>Pleurotineae</taxon>
        <taxon>Pterulaceae</taxon>
        <taxon>Pterulicium</taxon>
    </lineage>
</organism>
<evidence type="ECO:0000256" key="11">
    <source>
        <dbReference type="ARBA" id="ARBA00023145"/>
    </source>
</evidence>
<feature type="chain" id="PRO_5023083978" description="deuterolysin" evidence="15">
    <location>
        <begin position="18"/>
        <end position="356"/>
    </location>
</feature>
<dbReference type="Gene3D" id="3.40.390.10">
    <property type="entry name" value="Collagenase (Catalytic Domain)"/>
    <property type="match status" value="1"/>
</dbReference>
<feature type="active site" evidence="12">
    <location>
        <position position="310"/>
    </location>
</feature>
<comment type="cofactor">
    <cofactor evidence="13">
        <name>Zn(2+)</name>
        <dbReference type="ChEBI" id="CHEBI:29105"/>
    </cofactor>
    <text evidence="13">Binds 1 zinc ion per subunit.</text>
</comment>
<keyword evidence="10" id="KW-0482">Metalloprotease</keyword>
<dbReference type="PANTHER" id="PTHR37016">
    <property type="match status" value="1"/>
</dbReference>
<sequence>MLSRYTVLLSFAVTALALSSGDLTVKLSAVSPTVASIDDIILTAVVSNPTSKDIKFVKFNTVLDELPTKSFKVKKGDADVLFSGVDVVPAITEDSAFVTIPAGGSIAVNHTVSASYDFESAGAGTFTFDAITNLRVSEGGKMTHFALDAASVDVEVTADVAKRTVFPESANLRASNPVCNDAGRRNQLAAALDEARAVAGGAAHNIRADPNSANFRTYFNNHNRNDIWYNFDRIAGNYGGNRGLHCVDRAGGLCSNPGIAAYVWLVTSGGNIISSESYFCNWFFTSTRDLRSTCSGVNFPSTRANVMLHELTHGDFASGDIVYDCPGSRALGDADKKKNADNYTCFAMHNWKQYNC</sequence>
<dbReference type="InterPro" id="IPR050414">
    <property type="entry name" value="Fungal_M35_metalloproteases"/>
</dbReference>
<feature type="disulfide bond" evidence="14">
    <location>
        <begin position="179"/>
        <end position="246"/>
    </location>
</feature>
<evidence type="ECO:0000256" key="6">
    <source>
        <dbReference type="ARBA" id="ARBA00022723"/>
    </source>
</evidence>
<dbReference type="Gene3D" id="2.60.40.2970">
    <property type="match status" value="1"/>
</dbReference>
<evidence type="ECO:0000256" key="14">
    <source>
        <dbReference type="PIRSR" id="PIRSR601384-3"/>
    </source>
</evidence>
<dbReference type="OrthoDB" id="412874at2759"/>
<evidence type="ECO:0000256" key="2">
    <source>
        <dbReference type="ARBA" id="ARBA00010279"/>
    </source>
</evidence>
<dbReference type="Proteomes" id="UP000305067">
    <property type="component" value="Unassembled WGS sequence"/>
</dbReference>
<evidence type="ECO:0000256" key="4">
    <source>
        <dbReference type="ARBA" id="ARBA00022670"/>
    </source>
</evidence>
<dbReference type="PANTHER" id="PTHR37016:SF3">
    <property type="entry name" value="NEUTRAL PROTEASE 2-RELATED"/>
    <property type="match status" value="1"/>
</dbReference>
<evidence type="ECO:0000256" key="1">
    <source>
        <dbReference type="ARBA" id="ARBA00001187"/>
    </source>
</evidence>
<dbReference type="InterPro" id="IPR024079">
    <property type="entry name" value="MetalloPept_cat_dom_sf"/>
</dbReference>
<evidence type="ECO:0000256" key="10">
    <source>
        <dbReference type="ARBA" id="ARBA00023049"/>
    </source>
</evidence>
<proteinExistence type="inferred from homology"/>
<feature type="binding site" evidence="13">
    <location>
        <position position="320"/>
    </location>
    <ligand>
        <name>Zn(2+)</name>
        <dbReference type="ChEBI" id="CHEBI:29105"/>
        <note>catalytic</note>
    </ligand>
</feature>
<comment type="catalytic activity">
    <reaction evidence="1">
        <text>Preferential cleavage of bonds with hydrophobic residues in P1'. Also 3-Asn-|-Gln-4 and 8-Gly-|-Ser-9 bonds in insulin B chain.</text>
        <dbReference type="EC" id="3.4.24.39"/>
    </reaction>
</comment>
<evidence type="ECO:0000313" key="16">
    <source>
        <dbReference type="EMBL" id="TFK97353.1"/>
    </source>
</evidence>
<keyword evidence="17" id="KW-1185">Reference proteome</keyword>
<feature type="disulfide bond" evidence="14">
    <location>
        <begin position="254"/>
        <end position="280"/>
    </location>
</feature>
<dbReference type="Pfam" id="PF02102">
    <property type="entry name" value="Peptidase_M35"/>
    <property type="match status" value="1"/>
</dbReference>
<keyword evidence="6 13" id="KW-0479">Metal-binding</keyword>
<dbReference type="STRING" id="1884261.A0A5C3QGA1"/>
<protein>
    <recommendedName>
        <fullName evidence="3">deuterolysin</fullName>
        <ecNumber evidence="3">3.4.24.39</ecNumber>
    </recommendedName>
</protein>
<evidence type="ECO:0000256" key="13">
    <source>
        <dbReference type="PIRSR" id="PIRSR601384-2"/>
    </source>
</evidence>
<keyword evidence="7 15" id="KW-0732">Signal</keyword>
<keyword evidence="8" id="KW-0378">Hydrolase</keyword>
<dbReference type="AlphaFoldDB" id="A0A5C3QGA1"/>
<dbReference type="EC" id="3.4.24.39" evidence="3"/>
<evidence type="ECO:0000313" key="17">
    <source>
        <dbReference type="Proteomes" id="UP000305067"/>
    </source>
</evidence>
<keyword evidence="5" id="KW-0165">Cleavage on pair of basic residues</keyword>
<comment type="similarity">
    <text evidence="2">Belongs to the peptidase M35 family.</text>
</comment>
<reference evidence="16 17" key="1">
    <citation type="journal article" date="2019" name="Nat. Ecol. Evol.">
        <title>Megaphylogeny resolves global patterns of mushroom evolution.</title>
        <authorList>
            <person name="Varga T."/>
            <person name="Krizsan K."/>
            <person name="Foldi C."/>
            <person name="Dima B."/>
            <person name="Sanchez-Garcia M."/>
            <person name="Sanchez-Ramirez S."/>
            <person name="Szollosi G.J."/>
            <person name="Szarkandi J.G."/>
            <person name="Papp V."/>
            <person name="Albert L."/>
            <person name="Andreopoulos W."/>
            <person name="Angelini C."/>
            <person name="Antonin V."/>
            <person name="Barry K.W."/>
            <person name="Bougher N.L."/>
            <person name="Buchanan P."/>
            <person name="Buyck B."/>
            <person name="Bense V."/>
            <person name="Catcheside P."/>
            <person name="Chovatia M."/>
            <person name="Cooper J."/>
            <person name="Damon W."/>
            <person name="Desjardin D."/>
            <person name="Finy P."/>
            <person name="Geml J."/>
            <person name="Haridas S."/>
            <person name="Hughes K."/>
            <person name="Justo A."/>
            <person name="Karasinski D."/>
            <person name="Kautmanova I."/>
            <person name="Kiss B."/>
            <person name="Kocsube S."/>
            <person name="Kotiranta H."/>
            <person name="LaButti K.M."/>
            <person name="Lechner B.E."/>
            <person name="Liimatainen K."/>
            <person name="Lipzen A."/>
            <person name="Lukacs Z."/>
            <person name="Mihaltcheva S."/>
            <person name="Morgado L.N."/>
            <person name="Niskanen T."/>
            <person name="Noordeloos M.E."/>
            <person name="Ohm R.A."/>
            <person name="Ortiz-Santana B."/>
            <person name="Ovrebo C."/>
            <person name="Racz N."/>
            <person name="Riley R."/>
            <person name="Savchenko A."/>
            <person name="Shiryaev A."/>
            <person name="Soop K."/>
            <person name="Spirin V."/>
            <person name="Szebenyi C."/>
            <person name="Tomsovsky M."/>
            <person name="Tulloss R.E."/>
            <person name="Uehling J."/>
            <person name="Grigoriev I.V."/>
            <person name="Vagvolgyi C."/>
            <person name="Papp T."/>
            <person name="Martin F.M."/>
            <person name="Miettinen O."/>
            <person name="Hibbett D.S."/>
            <person name="Nagy L.G."/>
        </authorList>
    </citation>
    <scope>NUCLEOTIDE SEQUENCE [LARGE SCALE GENOMIC DNA]</scope>
    <source>
        <strain evidence="16 17">CBS 309.79</strain>
    </source>
</reference>